<evidence type="ECO:0000256" key="4">
    <source>
        <dbReference type="ARBA" id="ARBA00023163"/>
    </source>
</evidence>
<evidence type="ECO:0000256" key="2">
    <source>
        <dbReference type="ARBA" id="ARBA00023015"/>
    </source>
</evidence>
<sequence>MDITTHQLRCFLAVAHTLHFGAAARELNLSPSALSEQIKTVERRTGRALFHRTSRSVQLTPHGVQLVHLAQRAVAAHDDVVAWTRSQESTELTIGLMVPGLGFRDVLARATTTMPGTRWKVKHLGFLNSYDALRDGTVDCLFTARTQGEPPREFTSHAVREEDCVLVTPAHHPLADRAAVAMAEVVGLAFIAPVSNGDRVSGWLDGYGPLDVRHHAATFDEALELCGAGLGVNVAAESVRETHAHAGVRFVPIQDGPRATTYLSHRAEDDSEVVAHFVRAALAPTDDFPGRGTEQA</sequence>
<dbReference type="Gene3D" id="3.40.190.10">
    <property type="entry name" value="Periplasmic binding protein-like II"/>
    <property type="match status" value="2"/>
</dbReference>
<dbReference type="InterPro" id="IPR000847">
    <property type="entry name" value="LysR_HTH_N"/>
</dbReference>
<dbReference type="GO" id="GO:0032993">
    <property type="term" value="C:protein-DNA complex"/>
    <property type="evidence" value="ECO:0007669"/>
    <property type="project" value="TreeGrafter"/>
</dbReference>
<dbReference type="InterPro" id="IPR005119">
    <property type="entry name" value="LysR_subst-bd"/>
</dbReference>
<comment type="caution">
    <text evidence="6">The sequence shown here is derived from an EMBL/GenBank/DDBJ whole genome shotgun (WGS) entry which is preliminary data.</text>
</comment>
<dbReference type="FunFam" id="1.10.10.10:FF:000001">
    <property type="entry name" value="LysR family transcriptional regulator"/>
    <property type="match status" value="1"/>
</dbReference>
<dbReference type="InterPro" id="IPR036390">
    <property type="entry name" value="WH_DNA-bd_sf"/>
</dbReference>
<dbReference type="AlphaFoldDB" id="A0A3N3ZSE1"/>
<dbReference type="PANTHER" id="PTHR30346">
    <property type="entry name" value="TRANSCRIPTIONAL DUAL REGULATOR HCAR-RELATED"/>
    <property type="match status" value="1"/>
</dbReference>
<protein>
    <submittedName>
        <fullName evidence="6">LysR family transcriptional regulator</fullName>
    </submittedName>
</protein>
<dbReference type="SUPFAM" id="SSF46785">
    <property type="entry name" value="Winged helix' DNA-binding domain"/>
    <property type="match status" value="1"/>
</dbReference>
<evidence type="ECO:0000256" key="3">
    <source>
        <dbReference type="ARBA" id="ARBA00023125"/>
    </source>
</evidence>
<dbReference type="EMBL" id="RKMF01000003">
    <property type="protein sequence ID" value="ROZ64377.1"/>
    <property type="molecule type" value="Genomic_DNA"/>
</dbReference>
<evidence type="ECO:0000256" key="1">
    <source>
        <dbReference type="ARBA" id="ARBA00009437"/>
    </source>
</evidence>
<dbReference type="SUPFAM" id="SSF53850">
    <property type="entry name" value="Periplasmic binding protein-like II"/>
    <property type="match status" value="1"/>
</dbReference>
<dbReference type="Pfam" id="PF03466">
    <property type="entry name" value="LysR_substrate"/>
    <property type="match status" value="1"/>
</dbReference>
<dbReference type="Pfam" id="PF00126">
    <property type="entry name" value="HTH_1"/>
    <property type="match status" value="1"/>
</dbReference>
<dbReference type="PANTHER" id="PTHR30346:SF28">
    <property type="entry name" value="HTH-TYPE TRANSCRIPTIONAL REGULATOR CYNR"/>
    <property type="match status" value="1"/>
</dbReference>
<dbReference type="PROSITE" id="PS50931">
    <property type="entry name" value="HTH_LYSR"/>
    <property type="match status" value="1"/>
</dbReference>
<proteinExistence type="inferred from homology"/>
<evidence type="ECO:0000313" key="6">
    <source>
        <dbReference type="EMBL" id="ROZ64377.1"/>
    </source>
</evidence>
<keyword evidence="7" id="KW-1185">Reference proteome</keyword>
<keyword evidence="4" id="KW-0804">Transcription</keyword>
<organism evidence="6 7">
    <name type="scientific">Kocuria soli</name>
    <dbReference type="NCBI Taxonomy" id="2485125"/>
    <lineage>
        <taxon>Bacteria</taxon>
        <taxon>Bacillati</taxon>
        <taxon>Actinomycetota</taxon>
        <taxon>Actinomycetes</taxon>
        <taxon>Micrococcales</taxon>
        <taxon>Micrococcaceae</taxon>
        <taxon>Kocuria</taxon>
    </lineage>
</organism>
<feature type="domain" description="HTH lysR-type" evidence="5">
    <location>
        <begin position="3"/>
        <end position="60"/>
    </location>
</feature>
<reference evidence="6 7" key="1">
    <citation type="submission" date="2018-10" db="EMBL/GenBank/DDBJ databases">
        <title>Kocuria sp. M5W7-7, whole genome shotgun sequence.</title>
        <authorList>
            <person name="Tuo L."/>
        </authorList>
    </citation>
    <scope>NUCLEOTIDE SEQUENCE [LARGE SCALE GENOMIC DNA]</scope>
    <source>
        <strain evidence="6 7">M5W7-7</strain>
    </source>
</reference>
<dbReference type="Proteomes" id="UP000270616">
    <property type="component" value="Unassembled WGS sequence"/>
</dbReference>
<dbReference type="OrthoDB" id="3636008at2"/>
<accession>A0A3N3ZSE1</accession>
<dbReference type="GO" id="GO:0003700">
    <property type="term" value="F:DNA-binding transcription factor activity"/>
    <property type="evidence" value="ECO:0007669"/>
    <property type="project" value="InterPro"/>
</dbReference>
<evidence type="ECO:0000259" key="5">
    <source>
        <dbReference type="PROSITE" id="PS50931"/>
    </source>
</evidence>
<dbReference type="InterPro" id="IPR036388">
    <property type="entry name" value="WH-like_DNA-bd_sf"/>
</dbReference>
<keyword evidence="2" id="KW-0805">Transcription regulation</keyword>
<gene>
    <name evidence="6" type="ORF">EDL96_03810</name>
</gene>
<dbReference type="Gene3D" id="1.10.10.10">
    <property type="entry name" value="Winged helix-like DNA-binding domain superfamily/Winged helix DNA-binding domain"/>
    <property type="match status" value="1"/>
</dbReference>
<evidence type="ECO:0000313" key="7">
    <source>
        <dbReference type="Proteomes" id="UP000270616"/>
    </source>
</evidence>
<dbReference type="RefSeq" id="WP_123824482.1">
    <property type="nucleotide sequence ID" value="NZ_RKMF01000003.1"/>
</dbReference>
<keyword evidence="3" id="KW-0238">DNA-binding</keyword>
<comment type="similarity">
    <text evidence="1">Belongs to the LysR transcriptional regulatory family.</text>
</comment>
<dbReference type="GO" id="GO:0003677">
    <property type="term" value="F:DNA binding"/>
    <property type="evidence" value="ECO:0007669"/>
    <property type="project" value="UniProtKB-KW"/>
</dbReference>
<name>A0A3N3ZSE1_9MICC</name>